<protein>
    <submittedName>
        <fullName evidence="2">Uncharacterized protein</fullName>
    </submittedName>
</protein>
<feature type="transmembrane region" description="Helical" evidence="1">
    <location>
        <begin position="6"/>
        <end position="24"/>
    </location>
</feature>
<evidence type="ECO:0000313" key="2">
    <source>
        <dbReference type="EMBL" id="MBP2019359.1"/>
    </source>
</evidence>
<keyword evidence="1" id="KW-0472">Membrane</keyword>
<evidence type="ECO:0000256" key="1">
    <source>
        <dbReference type="SAM" id="Phobius"/>
    </source>
</evidence>
<keyword evidence="3" id="KW-1185">Reference proteome</keyword>
<proteinExistence type="predicted"/>
<sequence>MVEVLTIAWMVLVLAGIIKISWTLEEIKRQLSNRSPR</sequence>
<accession>A0ABS4JV14</accession>
<dbReference type="EMBL" id="JAGGLG010000027">
    <property type="protein sequence ID" value="MBP2019359.1"/>
    <property type="molecule type" value="Genomic_DNA"/>
</dbReference>
<evidence type="ECO:0000313" key="3">
    <source>
        <dbReference type="Proteomes" id="UP001519289"/>
    </source>
</evidence>
<keyword evidence="1" id="KW-0812">Transmembrane</keyword>
<keyword evidence="1" id="KW-1133">Transmembrane helix</keyword>
<organism evidence="2 3">
    <name type="scientific">Symbiobacterium terraclitae</name>
    <dbReference type="NCBI Taxonomy" id="557451"/>
    <lineage>
        <taxon>Bacteria</taxon>
        <taxon>Bacillati</taxon>
        <taxon>Bacillota</taxon>
        <taxon>Clostridia</taxon>
        <taxon>Eubacteriales</taxon>
        <taxon>Symbiobacteriaceae</taxon>
        <taxon>Symbiobacterium</taxon>
    </lineage>
</organism>
<comment type="caution">
    <text evidence="2">The sequence shown here is derived from an EMBL/GenBank/DDBJ whole genome shotgun (WGS) entry which is preliminary data.</text>
</comment>
<reference evidence="2 3" key="1">
    <citation type="submission" date="2021-03" db="EMBL/GenBank/DDBJ databases">
        <title>Genomic Encyclopedia of Type Strains, Phase IV (KMG-IV): sequencing the most valuable type-strain genomes for metagenomic binning, comparative biology and taxonomic classification.</title>
        <authorList>
            <person name="Goeker M."/>
        </authorList>
    </citation>
    <scope>NUCLEOTIDE SEQUENCE [LARGE SCALE GENOMIC DNA]</scope>
    <source>
        <strain evidence="2 3">DSM 27138</strain>
    </source>
</reference>
<gene>
    <name evidence="2" type="ORF">J2Z79_002798</name>
</gene>
<name>A0ABS4JV14_9FIRM</name>
<dbReference type="Proteomes" id="UP001519289">
    <property type="component" value="Unassembled WGS sequence"/>
</dbReference>